<dbReference type="AlphaFoldDB" id="G4TQP3"/>
<keyword evidence="2" id="KW-1185">Reference proteome</keyword>
<evidence type="ECO:0000313" key="2">
    <source>
        <dbReference type="Proteomes" id="UP000007148"/>
    </source>
</evidence>
<dbReference type="EMBL" id="CAFZ01000240">
    <property type="protein sequence ID" value="CCA73632.1"/>
    <property type="molecule type" value="Genomic_DNA"/>
</dbReference>
<dbReference type="InParanoid" id="G4TQP3"/>
<comment type="caution">
    <text evidence="1">The sequence shown here is derived from an EMBL/GenBank/DDBJ whole genome shotgun (WGS) entry which is preliminary data.</text>
</comment>
<dbReference type="HOGENOM" id="CLU_2062383_0_0_1"/>
<reference evidence="1 2" key="1">
    <citation type="journal article" date="2011" name="PLoS Pathog.">
        <title>Endophytic Life Strategies Decoded by Genome and Transcriptome Analyses of the Mutualistic Root Symbiont Piriformospora indica.</title>
        <authorList>
            <person name="Zuccaro A."/>
            <person name="Lahrmann U."/>
            <person name="Guldener U."/>
            <person name="Langen G."/>
            <person name="Pfiffi S."/>
            <person name="Biedenkopf D."/>
            <person name="Wong P."/>
            <person name="Samans B."/>
            <person name="Grimm C."/>
            <person name="Basiewicz M."/>
            <person name="Murat C."/>
            <person name="Martin F."/>
            <person name="Kogel K.H."/>
        </authorList>
    </citation>
    <scope>NUCLEOTIDE SEQUENCE [LARGE SCALE GENOMIC DNA]</scope>
    <source>
        <strain evidence="1 2">DSM 11827</strain>
    </source>
</reference>
<accession>G4TQP3</accession>
<sequence>MSDAYPTPLFPRPTHRLDKIEAHIFLDDCAALLADDHPEMFTKLLGALEAFYRDRDVQGLMIRIARTCFMVPELINALNTWLPPSCSLVYGEDENEAQGIRFSPFDAPLGPDAVPNEIS</sequence>
<evidence type="ECO:0000313" key="1">
    <source>
        <dbReference type="EMBL" id="CCA73632.1"/>
    </source>
</evidence>
<proteinExistence type="predicted"/>
<dbReference type="Proteomes" id="UP000007148">
    <property type="component" value="Unassembled WGS sequence"/>
</dbReference>
<dbReference type="OrthoDB" id="10521330at2759"/>
<organism evidence="1 2">
    <name type="scientific">Serendipita indica (strain DSM 11827)</name>
    <name type="common">Root endophyte fungus</name>
    <name type="synonym">Piriformospora indica</name>
    <dbReference type="NCBI Taxonomy" id="1109443"/>
    <lineage>
        <taxon>Eukaryota</taxon>
        <taxon>Fungi</taxon>
        <taxon>Dikarya</taxon>
        <taxon>Basidiomycota</taxon>
        <taxon>Agaricomycotina</taxon>
        <taxon>Agaricomycetes</taxon>
        <taxon>Sebacinales</taxon>
        <taxon>Serendipitaceae</taxon>
        <taxon>Serendipita</taxon>
    </lineage>
</organism>
<name>G4TQP3_SERID</name>
<gene>
    <name evidence="1" type="ORF">PIIN_07585</name>
</gene>
<protein>
    <submittedName>
        <fullName evidence="1">Uncharacterized protein</fullName>
    </submittedName>
</protein>